<dbReference type="Gene3D" id="3.40.50.150">
    <property type="entry name" value="Vaccinia Virus protein VP39"/>
    <property type="match status" value="1"/>
</dbReference>
<dbReference type="InterPro" id="IPR033684">
    <property type="entry name" value="EFM6"/>
</dbReference>
<keyword evidence="1" id="KW-0949">S-adenosyl-L-methionine</keyword>
<evidence type="ECO:0000256" key="1">
    <source>
        <dbReference type="HAMAP-Rule" id="MF_03198"/>
    </source>
</evidence>
<feature type="binding site" evidence="1">
    <location>
        <begin position="98"/>
        <end position="100"/>
    </location>
    <ligand>
        <name>S-adenosyl-L-methionine</name>
        <dbReference type="ChEBI" id="CHEBI:59789"/>
    </ligand>
</feature>
<dbReference type="AlphaFoldDB" id="A0A1E3I2C8"/>
<organism evidence="3 4">
    <name type="scientific">Cryptococcus amylolentus CBS 6039</name>
    <dbReference type="NCBI Taxonomy" id="1295533"/>
    <lineage>
        <taxon>Eukaryota</taxon>
        <taxon>Fungi</taxon>
        <taxon>Dikarya</taxon>
        <taxon>Basidiomycota</taxon>
        <taxon>Agaricomycotina</taxon>
        <taxon>Tremellomycetes</taxon>
        <taxon>Tremellales</taxon>
        <taxon>Cryptococcaceae</taxon>
        <taxon>Cryptococcus</taxon>
    </lineage>
</organism>
<name>A0A1E3I2C8_9TREE</name>
<keyword evidence="4" id="KW-1185">Reference proteome</keyword>
<dbReference type="OrthoDB" id="407325at2759"/>
<dbReference type="InterPro" id="IPR019410">
    <property type="entry name" value="Methyltransf_16"/>
</dbReference>
<dbReference type="Proteomes" id="UP000094065">
    <property type="component" value="Unassembled WGS sequence"/>
</dbReference>
<dbReference type="EC" id="2.1.1.-" evidence="1"/>
<dbReference type="RefSeq" id="XP_018996744.1">
    <property type="nucleotide sequence ID" value="XM_019134317.1"/>
</dbReference>
<evidence type="ECO:0000313" key="3">
    <source>
        <dbReference type="EMBL" id="ODN82744.1"/>
    </source>
</evidence>
<dbReference type="EMBL" id="AWGJ01000002">
    <property type="protein sequence ID" value="ODN82744.1"/>
    <property type="molecule type" value="Genomic_DNA"/>
</dbReference>
<gene>
    <name evidence="1" type="primary">EFM6</name>
    <name evidence="3" type="ORF">L202_01028</name>
</gene>
<feature type="region of interest" description="Disordered" evidence="2">
    <location>
        <begin position="1"/>
        <end position="33"/>
    </location>
</feature>
<dbReference type="GeneID" id="30152337"/>
<reference evidence="3 4" key="1">
    <citation type="submission" date="2016-06" db="EMBL/GenBank/DDBJ databases">
        <title>Evolution of pathogenesis and genome organization in the Tremellales.</title>
        <authorList>
            <person name="Cuomo C."/>
            <person name="Litvintseva A."/>
            <person name="Heitman J."/>
            <person name="Chen Y."/>
            <person name="Sun S."/>
            <person name="Springer D."/>
            <person name="Dromer F."/>
            <person name="Young S."/>
            <person name="Zeng Q."/>
            <person name="Chapman S."/>
            <person name="Gujja S."/>
            <person name="Saif S."/>
            <person name="Birren B."/>
        </authorList>
    </citation>
    <scope>NUCLEOTIDE SEQUENCE [LARGE SCALE GENOMIC DNA]</scope>
    <source>
        <strain evidence="3 4">CBS 6039</strain>
    </source>
</reference>
<feature type="binding site" evidence="1">
    <location>
        <position position="68"/>
    </location>
    <ligand>
        <name>S-adenosyl-L-methionine</name>
        <dbReference type="ChEBI" id="CHEBI:59789"/>
    </ligand>
</feature>
<keyword evidence="1" id="KW-0963">Cytoplasm</keyword>
<feature type="binding site" evidence="1">
    <location>
        <position position="121"/>
    </location>
    <ligand>
        <name>S-adenosyl-L-methionine</name>
        <dbReference type="ChEBI" id="CHEBI:59789"/>
    </ligand>
</feature>
<comment type="subcellular location">
    <subcellularLocation>
        <location evidence="1">Cytoplasm</location>
    </subcellularLocation>
</comment>
<evidence type="ECO:0000256" key="2">
    <source>
        <dbReference type="SAM" id="MobiDB-lite"/>
    </source>
</evidence>
<sequence length="250" mass="27692">MTAPLPSPRSRSSSTTSSTAPLPSFEEYVPPRPAITGGQQNLSVKVEGLGKDVQLVVDAAHGCGGVTWPAGEVMSRYLVYRHSLEPDRLKEKKILELGSGTGLVGLVTAMLEPSSEIWITDQAPLLELMETNTRLNLGEDHDSVHVTEFNWGESVSSDIPIEDIEVVLAADCVYFEPAFPLLVQTLCDVAPLGKTIEILFSYNKRRKADKKFFAMLKKHFTNAFVEDDKPGERERYGRQGVSLMRLTRKK</sequence>
<keyword evidence="1" id="KW-0808">Transferase</keyword>
<dbReference type="SUPFAM" id="SSF53335">
    <property type="entry name" value="S-adenosyl-L-methionine-dependent methyltransferases"/>
    <property type="match status" value="1"/>
</dbReference>
<evidence type="ECO:0000313" key="4">
    <source>
        <dbReference type="Proteomes" id="UP000094065"/>
    </source>
</evidence>
<feature type="binding site" evidence="1">
    <location>
        <position position="170"/>
    </location>
    <ligand>
        <name>S-adenosyl-L-methionine</name>
        <dbReference type="ChEBI" id="CHEBI:59789"/>
    </ligand>
</feature>
<dbReference type="HAMAP" id="MF_03198">
    <property type="entry name" value="Methyltr_EFM6"/>
    <property type="match status" value="1"/>
</dbReference>
<comment type="caution">
    <text evidence="3">The sequence shown here is derived from an EMBL/GenBank/DDBJ whole genome shotgun (WGS) entry which is preliminary data.</text>
</comment>
<proteinExistence type="inferred from homology"/>
<dbReference type="PANTHER" id="PTHR14614:SF132">
    <property type="entry name" value="PROTEIN-LYSINE METHYLTRANSFERASE C42C1.13"/>
    <property type="match status" value="1"/>
</dbReference>
<dbReference type="STRING" id="1295533.A0A1E3I2C8"/>
<dbReference type="GO" id="GO:0032259">
    <property type="term" value="P:methylation"/>
    <property type="evidence" value="ECO:0007669"/>
    <property type="project" value="UniProtKB-KW"/>
</dbReference>
<feature type="compositionally biased region" description="Low complexity" evidence="2">
    <location>
        <begin position="1"/>
        <end position="24"/>
    </location>
</feature>
<accession>A0A1E3I2C8</accession>
<comment type="similarity">
    <text evidence="1">Belongs to the class I-like SAM-binding methyltransferase superfamily. METTL21 family. EFM6 subfamily.</text>
</comment>
<keyword evidence="1" id="KW-0489">Methyltransferase</keyword>
<comment type="function">
    <text evidence="1">S-adenosyl-L-methionine-dependent protein-lysine N-methyltransferase that methylates elongation factor 1-alpha.</text>
</comment>
<dbReference type="Pfam" id="PF10294">
    <property type="entry name" value="Methyltransf_16"/>
    <property type="match status" value="1"/>
</dbReference>
<dbReference type="InterPro" id="IPR029063">
    <property type="entry name" value="SAM-dependent_MTases_sf"/>
</dbReference>
<dbReference type="GO" id="GO:0005737">
    <property type="term" value="C:cytoplasm"/>
    <property type="evidence" value="ECO:0007669"/>
    <property type="project" value="UniProtKB-SubCell"/>
</dbReference>
<feature type="binding site" evidence="1">
    <location>
        <position position="151"/>
    </location>
    <ligand>
        <name>S-adenosyl-L-methionine</name>
        <dbReference type="ChEBI" id="CHEBI:59789"/>
    </ligand>
</feature>
<dbReference type="PANTHER" id="PTHR14614">
    <property type="entry name" value="HEPATOCELLULAR CARCINOMA-ASSOCIATED ANTIGEN"/>
    <property type="match status" value="1"/>
</dbReference>
<protein>
    <recommendedName>
        <fullName evidence="1">Protein-lysine N-methyltransferase EFM6</fullName>
        <ecNumber evidence="1">2.1.1.-</ecNumber>
    </recommendedName>
    <alternativeName>
        <fullName evidence="1">Elongation factor methyltransferase 6</fullName>
    </alternativeName>
</protein>
<dbReference type="GO" id="GO:0016279">
    <property type="term" value="F:protein-lysine N-methyltransferase activity"/>
    <property type="evidence" value="ECO:0007669"/>
    <property type="project" value="UniProtKB-UniRule"/>
</dbReference>